<evidence type="ECO:0000256" key="1">
    <source>
        <dbReference type="SAM" id="MobiDB-lite"/>
    </source>
</evidence>
<accession>A0A024GVG1</accession>
<feature type="region of interest" description="Disordered" evidence="1">
    <location>
        <begin position="86"/>
        <end position="137"/>
    </location>
</feature>
<keyword evidence="3" id="KW-1185">Reference proteome</keyword>
<dbReference type="EMBL" id="CAIX01001343">
    <property type="protein sequence ID" value="CCI50829.1"/>
    <property type="molecule type" value="Genomic_DNA"/>
</dbReference>
<dbReference type="InParanoid" id="A0A024GVG1"/>
<organism evidence="2 3">
    <name type="scientific">Albugo candida</name>
    <dbReference type="NCBI Taxonomy" id="65357"/>
    <lineage>
        <taxon>Eukaryota</taxon>
        <taxon>Sar</taxon>
        <taxon>Stramenopiles</taxon>
        <taxon>Oomycota</taxon>
        <taxon>Peronosporomycetes</taxon>
        <taxon>Albuginales</taxon>
        <taxon>Albuginaceae</taxon>
        <taxon>Albugo</taxon>
    </lineage>
</organism>
<dbReference type="STRING" id="65357.A0A024GVG1"/>
<sequence length="264" mass="29924">MDVTINEDVLEKQLKDILPTVDASAVTIKTISEMIRKRLDASQEDLIAWKPALKALIPKILDWCQNQSNTQPDEIDDKVINDSYPESDEALESQSDYSGSEVDRKQTEKKRKAKSEKKRSRKGNPIKKTRINQSRNSDGFQALKELARVAGVLNPAIYRKLKSVTNEKEAEDLVRDRLKQSGISFLGDKYPSKLDIANAKKKKDAQRELEGIDTNLIVHEGRRRCTSQKMYPIETSDTSDAEEEDDDAHQIESSSEASFQPDDE</sequence>
<comment type="caution">
    <text evidence="2">The sequence shown here is derived from an EMBL/GenBank/DDBJ whole genome shotgun (WGS) entry which is preliminary data.</text>
</comment>
<dbReference type="AlphaFoldDB" id="A0A024GVG1"/>
<evidence type="ECO:0008006" key="4">
    <source>
        <dbReference type="Google" id="ProtNLM"/>
    </source>
</evidence>
<reference evidence="2 3" key="1">
    <citation type="submission" date="2012-05" db="EMBL/GenBank/DDBJ databases">
        <title>Recombination and specialization in a pathogen metapopulation.</title>
        <authorList>
            <person name="Gardiner A."/>
            <person name="Kemen E."/>
            <person name="Schultz-Larsen T."/>
            <person name="MacLean D."/>
            <person name="Van Oosterhout C."/>
            <person name="Jones J.D.G."/>
        </authorList>
    </citation>
    <scope>NUCLEOTIDE SEQUENCE [LARGE SCALE GENOMIC DNA]</scope>
    <source>
        <strain evidence="2 3">Ac Nc2</strain>
    </source>
</reference>
<dbReference type="GO" id="GO:0005634">
    <property type="term" value="C:nucleus"/>
    <property type="evidence" value="ECO:0007669"/>
    <property type="project" value="TreeGrafter"/>
</dbReference>
<proteinExistence type="predicted"/>
<evidence type="ECO:0000313" key="2">
    <source>
        <dbReference type="EMBL" id="CCI50829.1"/>
    </source>
</evidence>
<name>A0A024GVG1_9STRA</name>
<dbReference type="Proteomes" id="UP000053237">
    <property type="component" value="Unassembled WGS sequence"/>
</dbReference>
<feature type="region of interest" description="Disordered" evidence="1">
    <location>
        <begin position="224"/>
        <end position="264"/>
    </location>
</feature>
<dbReference type="PANTHER" id="PTHR15410:SF2">
    <property type="entry name" value="HIRA-INTERACTING PROTEIN 3"/>
    <property type="match status" value="1"/>
</dbReference>
<feature type="compositionally biased region" description="Acidic residues" evidence="1">
    <location>
        <begin position="237"/>
        <end position="247"/>
    </location>
</feature>
<protein>
    <recommendedName>
        <fullName evidence="4">Histone chaperone domain-containing protein</fullName>
    </recommendedName>
</protein>
<gene>
    <name evidence="2" type="ORF">BN9_131950</name>
</gene>
<dbReference type="OrthoDB" id="514832at2759"/>
<dbReference type="InterPro" id="IPR037647">
    <property type="entry name" value="HIRIP3"/>
</dbReference>
<feature type="compositionally biased region" description="Basic residues" evidence="1">
    <location>
        <begin position="107"/>
        <end position="130"/>
    </location>
</feature>
<evidence type="ECO:0000313" key="3">
    <source>
        <dbReference type="Proteomes" id="UP000053237"/>
    </source>
</evidence>
<dbReference type="PANTHER" id="PTHR15410">
    <property type="entry name" value="HIRA-INTERACTING PROTEIN 3"/>
    <property type="match status" value="1"/>
</dbReference>